<sequence>MWYYLILLATAITFVESTHFQGGTITWKPLDKSAVNGSSITIRITQTYMYRFAAISCTNADIASQTQVNLAGRSDFGAMLNCLLNCTTSGGYVPIPMTGYYTDCSASLGLTVGQRSDLVTLSANAYFTVVFNSSSWRTLALFSNNGGNAWSITCLIDLRLRPDGLINTPPVATMVSPIFIPVNTTYYIAIPTIDADNDYVKCRFASGTECADVCPPASLPAGTTILPNCTLIITGTHAGDYFVAALQAEDFLDTTSTTPFSSVPIQFLIYIYSPPTCPIPPLLYSSTAVAGSCVGAQVGQSFSIDLVAQNNCDNTTTILDIGTQSFPIVTKGNLTQNSSTIWYMALTWIPEAAEVGSQVLCAVAIDRRPLTRRRKRKQEEKDKLKYLLRNSENSESSTESTSCRSEEPISSEKVSIPIKELIRIPSRNYMLYKLFGKTKKEPPSRTNGGIRVITVKNTDKSKAKNENVNNSSVPENSQTQVIGAKALHNESLKADLLKTTRSDSNGGISVIKVESSKSLGVQTAANGNNQNSETRKKRCDTITSQVSTSRVTVINVNKMNSSNQQTDKSRELSVGISDDISSKAPVRISIMKEKCMESVSEYMTPSKQPDGTRDTYQNDKPRDSHIMADVNSANEDKTVGSHDTRAPGRISVVKVKRTKSISSVLPSSMSSAFTGDFDSNYENQQNLRIINASKILKSALKERVGNRSMISKLSAHGAVVTKLPRSKSISDPPTDNSC</sequence>
<feature type="region of interest" description="Disordered" evidence="1">
    <location>
        <begin position="373"/>
        <end position="409"/>
    </location>
</feature>
<dbReference type="Proteomes" id="UP000682733">
    <property type="component" value="Unassembled WGS sequence"/>
</dbReference>
<accession>A0A8S2GYD4</accession>
<gene>
    <name evidence="3" type="ORF">OVA965_LOCUS4385</name>
    <name evidence="4" type="ORF">TMI583_LOCUS4383</name>
</gene>
<evidence type="ECO:0000313" key="3">
    <source>
        <dbReference type="EMBL" id="CAF0795947.1"/>
    </source>
</evidence>
<name>A0A8S2GYD4_9BILA</name>
<evidence type="ECO:0000256" key="1">
    <source>
        <dbReference type="SAM" id="MobiDB-lite"/>
    </source>
</evidence>
<evidence type="ECO:0000256" key="2">
    <source>
        <dbReference type="SAM" id="SignalP"/>
    </source>
</evidence>
<dbReference type="AlphaFoldDB" id="A0A8S2GYD4"/>
<feature type="chain" id="PRO_5036273587" evidence="2">
    <location>
        <begin position="18"/>
        <end position="738"/>
    </location>
</feature>
<feature type="compositionally biased region" description="Basic and acidic residues" evidence="1">
    <location>
        <begin position="610"/>
        <end position="621"/>
    </location>
</feature>
<evidence type="ECO:0000313" key="5">
    <source>
        <dbReference type="Proteomes" id="UP000682733"/>
    </source>
</evidence>
<feature type="compositionally biased region" description="Low complexity" evidence="1">
    <location>
        <begin position="389"/>
        <end position="403"/>
    </location>
</feature>
<keyword evidence="2" id="KW-0732">Signal</keyword>
<organism evidence="4 5">
    <name type="scientific">Didymodactylos carnosus</name>
    <dbReference type="NCBI Taxonomy" id="1234261"/>
    <lineage>
        <taxon>Eukaryota</taxon>
        <taxon>Metazoa</taxon>
        <taxon>Spiralia</taxon>
        <taxon>Gnathifera</taxon>
        <taxon>Rotifera</taxon>
        <taxon>Eurotatoria</taxon>
        <taxon>Bdelloidea</taxon>
        <taxon>Philodinida</taxon>
        <taxon>Philodinidae</taxon>
        <taxon>Didymodactylos</taxon>
    </lineage>
</organism>
<protein>
    <submittedName>
        <fullName evidence="4">Uncharacterized protein</fullName>
    </submittedName>
</protein>
<dbReference type="Proteomes" id="UP000677228">
    <property type="component" value="Unassembled WGS sequence"/>
</dbReference>
<dbReference type="EMBL" id="CAJOBA010001146">
    <property type="protein sequence ID" value="CAF3578990.1"/>
    <property type="molecule type" value="Genomic_DNA"/>
</dbReference>
<evidence type="ECO:0000313" key="4">
    <source>
        <dbReference type="EMBL" id="CAF3578990.1"/>
    </source>
</evidence>
<feature type="region of interest" description="Disordered" evidence="1">
    <location>
        <begin position="601"/>
        <end position="621"/>
    </location>
</feature>
<comment type="caution">
    <text evidence="4">The sequence shown here is derived from an EMBL/GenBank/DDBJ whole genome shotgun (WGS) entry which is preliminary data.</text>
</comment>
<dbReference type="EMBL" id="CAJNOK010001146">
    <property type="protein sequence ID" value="CAF0795947.1"/>
    <property type="molecule type" value="Genomic_DNA"/>
</dbReference>
<proteinExistence type="predicted"/>
<feature type="signal peptide" evidence="2">
    <location>
        <begin position="1"/>
        <end position="17"/>
    </location>
</feature>
<reference evidence="4" key="1">
    <citation type="submission" date="2021-02" db="EMBL/GenBank/DDBJ databases">
        <authorList>
            <person name="Nowell W R."/>
        </authorList>
    </citation>
    <scope>NUCLEOTIDE SEQUENCE</scope>
</reference>